<reference evidence="1 2" key="1">
    <citation type="journal article" date="2019" name="Sci. Rep.">
        <title>Orb-weaving spider Araneus ventricosus genome elucidates the spidroin gene catalogue.</title>
        <authorList>
            <person name="Kono N."/>
            <person name="Nakamura H."/>
            <person name="Ohtoshi R."/>
            <person name="Moran D.A.P."/>
            <person name="Shinohara A."/>
            <person name="Yoshida Y."/>
            <person name="Fujiwara M."/>
            <person name="Mori M."/>
            <person name="Tomita M."/>
            <person name="Arakawa K."/>
        </authorList>
    </citation>
    <scope>NUCLEOTIDE SEQUENCE [LARGE SCALE GENOMIC DNA]</scope>
</reference>
<protein>
    <submittedName>
        <fullName evidence="1">Uncharacterized protein</fullName>
    </submittedName>
</protein>
<accession>A0A4Y2ELN6</accession>
<sequence>MIKSNTRRHNEMPFVETRMKISKTKSLERANKNNISVNAIEESQFLQSEVISDVRGNEALNAILQVNCQECRSKPFSTETDSNICLKFPEDVNFDSELEQRNQRSFRELDNTITMGNELIPD</sequence>
<proteinExistence type="predicted"/>
<evidence type="ECO:0000313" key="1">
    <source>
        <dbReference type="EMBL" id="GBM28926.1"/>
    </source>
</evidence>
<dbReference type="Proteomes" id="UP000499080">
    <property type="component" value="Unassembled WGS sequence"/>
</dbReference>
<gene>
    <name evidence="1" type="ORF">AVEN_265305_1</name>
</gene>
<organism evidence="1 2">
    <name type="scientific">Araneus ventricosus</name>
    <name type="common">Orbweaver spider</name>
    <name type="synonym">Epeira ventricosa</name>
    <dbReference type="NCBI Taxonomy" id="182803"/>
    <lineage>
        <taxon>Eukaryota</taxon>
        <taxon>Metazoa</taxon>
        <taxon>Ecdysozoa</taxon>
        <taxon>Arthropoda</taxon>
        <taxon>Chelicerata</taxon>
        <taxon>Arachnida</taxon>
        <taxon>Araneae</taxon>
        <taxon>Araneomorphae</taxon>
        <taxon>Entelegynae</taxon>
        <taxon>Araneoidea</taxon>
        <taxon>Araneidae</taxon>
        <taxon>Araneus</taxon>
    </lineage>
</organism>
<dbReference type="EMBL" id="BGPR01000622">
    <property type="protein sequence ID" value="GBM28926.1"/>
    <property type="molecule type" value="Genomic_DNA"/>
</dbReference>
<comment type="caution">
    <text evidence="1">The sequence shown here is derived from an EMBL/GenBank/DDBJ whole genome shotgun (WGS) entry which is preliminary data.</text>
</comment>
<name>A0A4Y2ELN6_ARAVE</name>
<evidence type="ECO:0000313" key="2">
    <source>
        <dbReference type="Proteomes" id="UP000499080"/>
    </source>
</evidence>
<keyword evidence="2" id="KW-1185">Reference proteome</keyword>
<dbReference type="AlphaFoldDB" id="A0A4Y2ELN6"/>